<dbReference type="Proteomes" id="UP000195696">
    <property type="component" value="Unassembled WGS sequence"/>
</dbReference>
<proteinExistence type="predicted"/>
<name>A0A1G4EI66_BACMY</name>
<dbReference type="AlphaFoldDB" id="A0A1G4EI66"/>
<sequence length="44" mass="5296">MERAMRVVMRVAMRKVMKTAIIQVELAHKDNQVEEDNTERRIRI</sequence>
<accession>A0A1G4EI66</accession>
<evidence type="ECO:0000313" key="1">
    <source>
        <dbReference type="EMBL" id="SCB66401.1"/>
    </source>
</evidence>
<protein>
    <submittedName>
        <fullName evidence="1">Uncharacterized protein</fullName>
    </submittedName>
</protein>
<gene>
    <name evidence="1" type="ORF">BWGO95_00336</name>
</gene>
<organism evidence="1 2">
    <name type="scientific">Bacillus mycoides</name>
    <dbReference type="NCBI Taxonomy" id="1405"/>
    <lineage>
        <taxon>Bacteria</taxon>
        <taxon>Bacillati</taxon>
        <taxon>Bacillota</taxon>
        <taxon>Bacilli</taxon>
        <taxon>Bacillales</taxon>
        <taxon>Bacillaceae</taxon>
        <taxon>Bacillus</taxon>
        <taxon>Bacillus cereus group</taxon>
    </lineage>
</organism>
<evidence type="ECO:0000313" key="2">
    <source>
        <dbReference type="Proteomes" id="UP000195696"/>
    </source>
</evidence>
<reference evidence="1 2" key="1">
    <citation type="submission" date="2016-08" db="EMBL/GenBank/DDBJ databases">
        <authorList>
            <person name="Seilhamer J.J."/>
        </authorList>
    </citation>
    <scope>NUCLEOTIDE SEQUENCE [LARGE SCALE GENOMIC DNA]</scope>
    <source>
        <strain evidence="1 2">SDA_GO95</strain>
    </source>
</reference>
<dbReference type="EMBL" id="FMAK01000013">
    <property type="protein sequence ID" value="SCB66401.1"/>
    <property type="molecule type" value="Genomic_DNA"/>
</dbReference>